<dbReference type="Proteomes" id="UP001497623">
    <property type="component" value="Unassembled WGS sequence"/>
</dbReference>
<dbReference type="PANTHER" id="PTHR22957">
    <property type="entry name" value="TBC1 DOMAIN FAMILY MEMBER GTPASE-ACTIVATING PROTEIN"/>
    <property type="match status" value="1"/>
</dbReference>
<keyword evidence="1" id="KW-0343">GTPase activation</keyword>
<dbReference type="PROSITE" id="PS50086">
    <property type="entry name" value="TBC_RABGAP"/>
    <property type="match status" value="1"/>
</dbReference>
<dbReference type="InterPro" id="IPR000195">
    <property type="entry name" value="Rab-GAP-TBC_dom"/>
</dbReference>
<evidence type="ECO:0000259" key="3">
    <source>
        <dbReference type="PROSITE" id="PS50086"/>
    </source>
</evidence>
<dbReference type="Gene3D" id="1.10.472.80">
    <property type="entry name" value="Ypt/Rab-GAP domain of gyp1p, domain 3"/>
    <property type="match status" value="1"/>
</dbReference>
<dbReference type="SUPFAM" id="SSF47923">
    <property type="entry name" value="Ypt/Rab-GAP domain of gyp1p"/>
    <property type="match status" value="1"/>
</dbReference>
<reference evidence="4 5" key="1">
    <citation type="submission" date="2024-05" db="EMBL/GenBank/DDBJ databases">
        <authorList>
            <person name="Wallberg A."/>
        </authorList>
    </citation>
    <scope>NUCLEOTIDE SEQUENCE [LARGE SCALE GENOMIC DNA]</scope>
</reference>
<sequence>RSVLQEVMDEAYLEYDAFALFEGVMRGLEQWYITTDHCGQQTNPRNNIINAQPFARPQDSVSSNLLVQKLYSIHDGHLQRIDPQIYNHLNKLEIAPQIYGIRWVRLLFGREFALQDLLMVWDAIFADTHNNFPLVDFLTVAMLLFIKEPILTGDYTTCLKFLMRYPASADVQYIIQIALHLRSPKTYPKPRGYSSAVSHHVPTVGGQPNIHRGPQKVPATSSIGYAPPGSTRSASLPRTQYQQKTFQQRAQSTDQTYSGRNGSTASLRRLSSPNVDPLNATAYKHEGNNHYNNSSNNNSSGDDNRTSKVVSGFVRFKDKLGRPKDLNIATRGTSLQSPPTPSSATGGTANFHTGRPMSELYVVRSQSVPLRTRHSSGEVPMGQNPLSSDESEEELSTSMTHTSDAQHMSKEDLCSVLLGCSIKLSQNYVNLKTQLEDLNVLTEPSIQSSLNGIKEVIQTLSLGQPQIPSSSMMNGQQQQLSCNNRSSRYEGNLQPGAHPAHPGTTIKHPLSDNQSPDETLDATR</sequence>
<feature type="non-terminal residue" evidence="4">
    <location>
        <position position="524"/>
    </location>
</feature>
<evidence type="ECO:0000313" key="4">
    <source>
        <dbReference type="EMBL" id="CAL4065462.1"/>
    </source>
</evidence>
<feature type="region of interest" description="Disordered" evidence="2">
    <location>
        <begin position="328"/>
        <end position="351"/>
    </location>
</feature>
<organism evidence="4 5">
    <name type="scientific">Meganyctiphanes norvegica</name>
    <name type="common">Northern krill</name>
    <name type="synonym">Thysanopoda norvegica</name>
    <dbReference type="NCBI Taxonomy" id="48144"/>
    <lineage>
        <taxon>Eukaryota</taxon>
        <taxon>Metazoa</taxon>
        <taxon>Ecdysozoa</taxon>
        <taxon>Arthropoda</taxon>
        <taxon>Crustacea</taxon>
        <taxon>Multicrustacea</taxon>
        <taxon>Malacostraca</taxon>
        <taxon>Eumalacostraca</taxon>
        <taxon>Eucarida</taxon>
        <taxon>Euphausiacea</taxon>
        <taxon>Euphausiidae</taxon>
        <taxon>Meganyctiphanes</taxon>
    </lineage>
</organism>
<proteinExistence type="predicted"/>
<dbReference type="PANTHER" id="PTHR22957:SF337">
    <property type="entry name" value="TBC1 DOMAIN FAMILY MEMBER 5"/>
    <property type="match status" value="1"/>
</dbReference>
<accession>A0AAV2PU89</accession>
<feature type="region of interest" description="Disordered" evidence="2">
    <location>
        <begin position="467"/>
        <end position="524"/>
    </location>
</feature>
<keyword evidence="5" id="KW-1185">Reference proteome</keyword>
<feature type="domain" description="Rab-GAP TBC" evidence="3">
    <location>
        <begin position="1"/>
        <end position="128"/>
    </location>
</feature>
<feature type="compositionally biased region" description="Polar residues" evidence="2">
    <location>
        <begin position="230"/>
        <end position="274"/>
    </location>
</feature>
<feature type="compositionally biased region" description="Low complexity" evidence="2">
    <location>
        <begin position="289"/>
        <end position="300"/>
    </location>
</feature>
<dbReference type="Pfam" id="PF00566">
    <property type="entry name" value="RabGAP-TBC"/>
    <property type="match status" value="1"/>
</dbReference>
<dbReference type="InterPro" id="IPR035969">
    <property type="entry name" value="Rab-GAP_TBC_sf"/>
</dbReference>
<feature type="compositionally biased region" description="Polar residues" evidence="2">
    <location>
        <begin position="330"/>
        <end position="351"/>
    </location>
</feature>
<feature type="compositionally biased region" description="Polar residues" evidence="2">
    <location>
        <begin position="467"/>
        <end position="486"/>
    </location>
</feature>
<dbReference type="AlphaFoldDB" id="A0AAV2PU89"/>
<feature type="region of interest" description="Disordered" evidence="2">
    <location>
        <begin position="190"/>
        <end position="307"/>
    </location>
</feature>
<evidence type="ECO:0000256" key="2">
    <source>
        <dbReference type="SAM" id="MobiDB-lite"/>
    </source>
</evidence>
<evidence type="ECO:0000313" key="5">
    <source>
        <dbReference type="Proteomes" id="UP001497623"/>
    </source>
</evidence>
<dbReference type="GO" id="GO:0005096">
    <property type="term" value="F:GTPase activator activity"/>
    <property type="evidence" value="ECO:0007669"/>
    <property type="project" value="UniProtKB-KW"/>
</dbReference>
<protein>
    <recommendedName>
        <fullName evidence="3">Rab-GAP TBC domain-containing protein</fullName>
    </recommendedName>
</protein>
<feature type="region of interest" description="Disordered" evidence="2">
    <location>
        <begin position="369"/>
        <end position="406"/>
    </location>
</feature>
<evidence type="ECO:0000256" key="1">
    <source>
        <dbReference type="ARBA" id="ARBA00022468"/>
    </source>
</evidence>
<dbReference type="FunFam" id="1.10.472.80:FF:000038">
    <property type="entry name" value="TBC1 domain family member 5"/>
    <property type="match status" value="1"/>
</dbReference>
<gene>
    <name evidence="4" type="ORF">MNOR_LOCUS4790</name>
</gene>
<feature type="non-terminal residue" evidence="4">
    <location>
        <position position="1"/>
    </location>
</feature>
<comment type="caution">
    <text evidence="4">The sequence shown here is derived from an EMBL/GenBank/DDBJ whole genome shotgun (WGS) entry which is preliminary data.</text>
</comment>
<name>A0AAV2PU89_MEGNR</name>
<dbReference type="EMBL" id="CAXKWB010001783">
    <property type="protein sequence ID" value="CAL4065462.1"/>
    <property type="molecule type" value="Genomic_DNA"/>
</dbReference>